<reference evidence="2 3" key="1">
    <citation type="submission" date="2016-11" db="EMBL/GenBank/DDBJ databases">
        <title>Trade-off between light-utilization and light-protection in marine flavobacteria.</title>
        <authorList>
            <person name="Kumagai Y."/>
        </authorList>
    </citation>
    <scope>NUCLEOTIDE SEQUENCE [LARGE SCALE GENOMIC DNA]</scope>
    <source>
        <strain evidence="2 3">JCM 13191</strain>
    </source>
</reference>
<evidence type="ECO:0000313" key="2">
    <source>
        <dbReference type="EMBL" id="ARN78050.1"/>
    </source>
</evidence>
<keyword evidence="1" id="KW-0732">Signal</keyword>
<gene>
    <name evidence="2" type="ORF">BST97_08575</name>
</gene>
<evidence type="ECO:0000256" key="1">
    <source>
        <dbReference type="SAM" id="SignalP"/>
    </source>
</evidence>
<keyword evidence="3" id="KW-1185">Reference proteome</keyword>
<protein>
    <recommendedName>
        <fullName evidence="4">Auto-transporter adhesin head GIN domain-containing protein</fullName>
    </recommendedName>
</protein>
<accession>A0A1W6MKC6</accession>
<name>A0A1W6MKC6_9FLAO</name>
<organism evidence="2 3">
    <name type="scientific">Nonlabens spongiae</name>
    <dbReference type="NCBI Taxonomy" id="331648"/>
    <lineage>
        <taxon>Bacteria</taxon>
        <taxon>Pseudomonadati</taxon>
        <taxon>Bacteroidota</taxon>
        <taxon>Flavobacteriia</taxon>
        <taxon>Flavobacteriales</taxon>
        <taxon>Flavobacteriaceae</taxon>
        <taxon>Nonlabens</taxon>
    </lineage>
</organism>
<evidence type="ECO:0008006" key="4">
    <source>
        <dbReference type="Google" id="ProtNLM"/>
    </source>
</evidence>
<feature type="chain" id="PRO_5012981186" description="Auto-transporter adhesin head GIN domain-containing protein" evidence="1">
    <location>
        <begin position="25"/>
        <end position="223"/>
    </location>
</feature>
<evidence type="ECO:0000313" key="3">
    <source>
        <dbReference type="Proteomes" id="UP000193431"/>
    </source>
</evidence>
<dbReference type="Proteomes" id="UP000193431">
    <property type="component" value="Chromosome"/>
</dbReference>
<feature type="signal peptide" evidence="1">
    <location>
        <begin position="1"/>
        <end position="24"/>
    </location>
</feature>
<dbReference type="AlphaFoldDB" id="A0A1W6MKC6"/>
<dbReference type="STRING" id="331648.BST97_08575"/>
<sequence length="223" mass="25343">MCSKRFFVFWGLWVLVFMNLPALATRQAGAYSQNDSRNIINSSIKGSDFEVVDIVFDTYVALEIGNSTDGKVLLFEEENGEYKNAIQVRRTIEKDSLKLINTKSLSFEFPQDKLSAHKVINTSLKLLIPEGKKVIINVREATVLCEGSFESIYVNQLSGTCKFKMIESDVTVVSVYADIDFELSDLQNKQILRENQKMKFWFGKGARYSADLQTIHGNISLER</sequence>
<dbReference type="EMBL" id="CP019344">
    <property type="protein sequence ID" value="ARN78050.1"/>
    <property type="molecule type" value="Genomic_DNA"/>
</dbReference>
<proteinExistence type="predicted"/>